<name>A0A6I3KTP2_9HYPH</name>
<protein>
    <recommendedName>
        <fullName evidence="5 9">Riboflavin synthase</fullName>
        <ecNumber evidence="4 9">2.5.1.9</ecNumber>
    </recommendedName>
</protein>
<keyword evidence="8" id="KW-0677">Repeat</keyword>
<dbReference type="InterPro" id="IPR023366">
    <property type="entry name" value="ATP_synth_asu-like_sf"/>
</dbReference>
<dbReference type="PIRSF" id="PIRSF000498">
    <property type="entry name" value="Riboflavin_syn_A"/>
    <property type="match status" value="1"/>
</dbReference>
<feature type="domain" description="Lumazine-binding" evidence="11">
    <location>
        <begin position="97"/>
        <end position="193"/>
    </location>
</feature>
<comment type="function">
    <text evidence="2">Catalyzes the dismutation of two molecules of 6,7-dimethyl-8-ribityllumazine, resulting in the formation of riboflavin and 5-amino-6-(D-ribitylamino)uracil.</text>
</comment>
<dbReference type="InterPro" id="IPR026017">
    <property type="entry name" value="Lumazine-bd_dom"/>
</dbReference>
<dbReference type="PANTHER" id="PTHR21098:SF12">
    <property type="entry name" value="RIBOFLAVIN SYNTHASE"/>
    <property type="match status" value="1"/>
</dbReference>
<dbReference type="Gene3D" id="2.40.30.20">
    <property type="match status" value="2"/>
</dbReference>
<evidence type="ECO:0000256" key="3">
    <source>
        <dbReference type="ARBA" id="ARBA00004887"/>
    </source>
</evidence>
<evidence type="ECO:0000256" key="10">
    <source>
        <dbReference type="PROSITE-ProRule" id="PRU00524"/>
    </source>
</evidence>
<evidence type="ECO:0000256" key="4">
    <source>
        <dbReference type="ARBA" id="ARBA00012827"/>
    </source>
</evidence>
<comment type="pathway">
    <text evidence="3">Cofactor biosynthesis; riboflavin biosynthesis; riboflavin from 2-hydroxy-3-oxobutyl phosphate and 5-amino-6-(D-ribitylamino)uracil: step 2/2.</text>
</comment>
<keyword evidence="7 12" id="KW-0808">Transferase</keyword>
<dbReference type="PROSITE" id="PS51177">
    <property type="entry name" value="LUMAZINE_BIND"/>
    <property type="match status" value="2"/>
</dbReference>
<evidence type="ECO:0000256" key="9">
    <source>
        <dbReference type="NCBIfam" id="TIGR00187"/>
    </source>
</evidence>
<evidence type="ECO:0000256" key="1">
    <source>
        <dbReference type="ARBA" id="ARBA00000968"/>
    </source>
</evidence>
<comment type="catalytic activity">
    <reaction evidence="1">
        <text>2 6,7-dimethyl-8-(1-D-ribityl)lumazine + H(+) = 5-amino-6-(D-ribitylamino)uracil + riboflavin</text>
        <dbReference type="Rhea" id="RHEA:20772"/>
        <dbReference type="ChEBI" id="CHEBI:15378"/>
        <dbReference type="ChEBI" id="CHEBI:15934"/>
        <dbReference type="ChEBI" id="CHEBI:57986"/>
        <dbReference type="ChEBI" id="CHEBI:58201"/>
        <dbReference type="EC" id="2.5.1.9"/>
    </reaction>
</comment>
<feature type="repeat" description="Lumazine-binding" evidence="10">
    <location>
        <begin position="1"/>
        <end position="96"/>
    </location>
</feature>
<evidence type="ECO:0000313" key="12">
    <source>
        <dbReference type="EMBL" id="MTD96041.1"/>
    </source>
</evidence>
<evidence type="ECO:0000259" key="11">
    <source>
        <dbReference type="PROSITE" id="PS51177"/>
    </source>
</evidence>
<reference evidence="12 13" key="1">
    <citation type="submission" date="2019-11" db="EMBL/GenBank/DDBJ databases">
        <title>Identification of a novel strain.</title>
        <authorList>
            <person name="Xu Q."/>
            <person name="Wang G."/>
        </authorList>
    </citation>
    <scope>NUCLEOTIDE SEQUENCE [LARGE SCALE GENOMIC DNA]</scope>
    <source>
        <strain evidence="13">xq</strain>
    </source>
</reference>
<dbReference type="InterPro" id="IPR001783">
    <property type="entry name" value="Lumazine-bd"/>
</dbReference>
<dbReference type="PANTHER" id="PTHR21098">
    <property type="entry name" value="RIBOFLAVIN SYNTHASE ALPHA CHAIN"/>
    <property type="match status" value="1"/>
</dbReference>
<evidence type="ECO:0000256" key="8">
    <source>
        <dbReference type="ARBA" id="ARBA00022737"/>
    </source>
</evidence>
<evidence type="ECO:0000313" key="13">
    <source>
        <dbReference type="Proteomes" id="UP000440694"/>
    </source>
</evidence>
<sequence>MFTGIVSDLGEVTAADKGRFTIRTRYPATEMEVGGSMSCDGCCLTMTSLRTDGRGSLFTVDVSNETRGKTTLGGWQPGRKVNLERSLRLGQELGGHLVTGHIDGLARIVDVAADGESRRFSFEVPEHLAPYIAPKGSVALDGVSLTVNEVSDNRFGVNVIPHTLTVTTWGAKTPGQSVNLEVDLFARYIARLLEFRP</sequence>
<dbReference type="SUPFAM" id="SSF63380">
    <property type="entry name" value="Riboflavin synthase domain-like"/>
    <property type="match status" value="2"/>
</dbReference>
<comment type="caution">
    <text evidence="12">The sequence shown here is derived from an EMBL/GenBank/DDBJ whole genome shotgun (WGS) entry which is preliminary data.</text>
</comment>
<dbReference type="GO" id="GO:0009231">
    <property type="term" value="P:riboflavin biosynthetic process"/>
    <property type="evidence" value="ECO:0007669"/>
    <property type="project" value="UniProtKB-KW"/>
</dbReference>
<dbReference type="AlphaFoldDB" id="A0A6I3KTP2"/>
<dbReference type="FunFam" id="2.40.30.20:FF:000004">
    <property type="entry name" value="Riboflavin synthase, alpha subunit"/>
    <property type="match status" value="1"/>
</dbReference>
<dbReference type="RefSeq" id="WP_154740515.1">
    <property type="nucleotide sequence ID" value="NZ_WMBQ01000002.1"/>
</dbReference>
<dbReference type="NCBIfam" id="TIGR00187">
    <property type="entry name" value="ribE"/>
    <property type="match status" value="1"/>
</dbReference>
<dbReference type="GO" id="GO:0004746">
    <property type="term" value="F:riboflavin synthase activity"/>
    <property type="evidence" value="ECO:0007669"/>
    <property type="project" value="UniProtKB-UniRule"/>
</dbReference>
<dbReference type="EMBL" id="WMBQ01000002">
    <property type="protein sequence ID" value="MTD96041.1"/>
    <property type="molecule type" value="Genomic_DNA"/>
</dbReference>
<evidence type="ECO:0000256" key="5">
    <source>
        <dbReference type="ARBA" id="ARBA00013950"/>
    </source>
</evidence>
<feature type="domain" description="Lumazine-binding" evidence="11">
    <location>
        <begin position="1"/>
        <end position="96"/>
    </location>
</feature>
<accession>A0A6I3KTP2</accession>
<dbReference type="CDD" id="cd00402">
    <property type="entry name" value="Riboflavin_synthase_like"/>
    <property type="match status" value="1"/>
</dbReference>
<dbReference type="EC" id="2.5.1.9" evidence="4 9"/>
<dbReference type="Pfam" id="PF00677">
    <property type="entry name" value="Lum_binding"/>
    <property type="match status" value="2"/>
</dbReference>
<organism evidence="12 13">
    <name type="scientific">Hyphomicrobium album</name>
    <dbReference type="NCBI Taxonomy" id="2665159"/>
    <lineage>
        <taxon>Bacteria</taxon>
        <taxon>Pseudomonadati</taxon>
        <taxon>Pseudomonadota</taxon>
        <taxon>Alphaproteobacteria</taxon>
        <taxon>Hyphomicrobiales</taxon>
        <taxon>Hyphomicrobiaceae</taxon>
        <taxon>Hyphomicrobium</taxon>
    </lineage>
</organism>
<evidence type="ECO:0000256" key="7">
    <source>
        <dbReference type="ARBA" id="ARBA00022679"/>
    </source>
</evidence>
<gene>
    <name evidence="12" type="ORF">GIW81_17005</name>
</gene>
<proteinExistence type="predicted"/>
<evidence type="ECO:0000256" key="2">
    <source>
        <dbReference type="ARBA" id="ARBA00002803"/>
    </source>
</evidence>
<dbReference type="InterPro" id="IPR017938">
    <property type="entry name" value="Riboflavin_synthase-like_b-brl"/>
</dbReference>
<keyword evidence="13" id="KW-1185">Reference proteome</keyword>
<keyword evidence="6" id="KW-0686">Riboflavin biosynthesis</keyword>
<feature type="repeat" description="Lumazine-binding" evidence="10">
    <location>
        <begin position="97"/>
        <end position="193"/>
    </location>
</feature>
<evidence type="ECO:0000256" key="6">
    <source>
        <dbReference type="ARBA" id="ARBA00022619"/>
    </source>
</evidence>
<dbReference type="NCBIfam" id="NF006767">
    <property type="entry name" value="PRK09289.1"/>
    <property type="match status" value="1"/>
</dbReference>
<dbReference type="Proteomes" id="UP000440694">
    <property type="component" value="Unassembled WGS sequence"/>
</dbReference>